<accession>X8EVS7</accession>
<dbReference type="Pfam" id="PF07726">
    <property type="entry name" value="AAA_3"/>
    <property type="match status" value="1"/>
</dbReference>
<evidence type="ECO:0000259" key="1">
    <source>
        <dbReference type="Pfam" id="PF07726"/>
    </source>
</evidence>
<dbReference type="PANTHER" id="PTHR42759:SF1">
    <property type="entry name" value="MAGNESIUM-CHELATASE SUBUNIT CHLD"/>
    <property type="match status" value="1"/>
</dbReference>
<dbReference type="PANTHER" id="PTHR42759">
    <property type="entry name" value="MOXR FAMILY PROTEIN"/>
    <property type="match status" value="1"/>
</dbReference>
<dbReference type="GO" id="GO:0005524">
    <property type="term" value="F:ATP binding"/>
    <property type="evidence" value="ECO:0007669"/>
    <property type="project" value="InterPro"/>
</dbReference>
<dbReference type="InterPro" id="IPR050764">
    <property type="entry name" value="CbbQ/NirQ/NorQ/GpvN"/>
</dbReference>
<dbReference type="SUPFAM" id="SSF52540">
    <property type="entry name" value="P-loop containing nucleoside triphosphate hydrolases"/>
    <property type="match status" value="1"/>
</dbReference>
<protein>
    <submittedName>
        <fullName evidence="2">AAA domain family protein</fullName>
    </submittedName>
</protein>
<sequence length="94" mass="9697">MTEPSPASAQSPAAESARQALLALRAEIAKAVVGQDAVVSGLVIALLCRGHVLLEGVPGVAKTLLVRALAAALQLEFKRVQFTPDLMPATSPAR</sequence>
<name>X8EVS7_MYCXE</name>
<dbReference type="InterPro" id="IPR027417">
    <property type="entry name" value="P-loop_NTPase"/>
</dbReference>
<gene>
    <name evidence="2" type="ORF">I553_3800</name>
</gene>
<dbReference type="PATRIC" id="fig|1299334.3.peg.31"/>
<evidence type="ECO:0000313" key="2">
    <source>
        <dbReference type="EMBL" id="EUA85017.1"/>
    </source>
</evidence>
<dbReference type="EMBL" id="JAOB01000002">
    <property type="protein sequence ID" value="EUA85017.1"/>
    <property type="molecule type" value="Genomic_DNA"/>
</dbReference>
<reference evidence="2" key="1">
    <citation type="submission" date="2014-01" db="EMBL/GenBank/DDBJ databases">
        <authorList>
            <person name="Brown-Elliot B."/>
            <person name="Wallace R."/>
            <person name="Lenaerts A."/>
            <person name="Ordway D."/>
            <person name="DeGroote M.A."/>
            <person name="Parker T."/>
            <person name="Sizemore C."/>
            <person name="Tallon L.J."/>
            <person name="Sadzewicz L.K."/>
            <person name="Sengamalay N."/>
            <person name="Fraser C.M."/>
            <person name="Hine E."/>
            <person name="Shefchek K.A."/>
            <person name="Das S.P."/>
            <person name="Tettelin H."/>
        </authorList>
    </citation>
    <scope>NUCLEOTIDE SEQUENCE [LARGE SCALE GENOMIC DNA]</scope>
    <source>
        <strain evidence="2">4042</strain>
    </source>
</reference>
<dbReference type="InterPro" id="IPR011703">
    <property type="entry name" value="ATPase_AAA-3"/>
</dbReference>
<dbReference type="AlphaFoldDB" id="X8EVS7"/>
<dbReference type="Gene3D" id="3.40.50.300">
    <property type="entry name" value="P-loop containing nucleotide triphosphate hydrolases"/>
    <property type="match status" value="1"/>
</dbReference>
<proteinExistence type="predicted"/>
<comment type="caution">
    <text evidence="2">The sequence shown here is derived from an EMBL/GenBank/DDBJ whole genome shotgun (WGS) entry which is preliminary data.</text>
</comment>
<feature type="domain" description="ATPase AAA-3" evidence="1">
    <location>
        <begin position="51"/>
        <end position="89"/>
    </location>
</feature>
<organism evidence="2">
    <name type="scientific">Mycobacterium xenopi 4042</name>
    <dbReference type="NCBI Taxonomy" id="1299334"/>
    <lineage>
        <taxon>Bacteria</taxon>
        <taxon>Bacillati</taxon>
        <taxon>Actinomycetota</taxon>
        <taxon>Actinomycetes</taxon>
        <taxon>Mycobacteriales</taxon>
        <taxon>Mycobacteriaceae</taxon>
        <taxon>Mycobacterium</taxon>
    </lineage>
</organism>
<dbReference type="GO" id="GO:0016887">
    <property type="term" value="F:ATP hydrolysis activity"/>
    <property type="evidence" value="ECO:0007669"/>
    <property type="project" value="InterPro"/>
</dbReference>